<dbReference type="NCBIfam" id="NF008143">
    <property type="entry name" value="PRK10894.1"/>
    <property type="match status" value="1"/>
</dbReference>
<dbReference type="Gene3D" id="2.60.450.10">
    <property type="entry name" value="Lipopolysaccharide (LPS) transport protein A like domain"/>
    <property type="match status" value="1"/>
</dbReference>
<comment type="subcellular location">
    <subcellularLocation>
        <location evidence="4">Periplasm</location>
    </subcellularLocation>
</comment>
<name>A0AAJ3LUP6_PROHU</name>
<dbReference type="HAMAP" id="MF_01914">
    <property type="entry name" value="LPS_assembly_LptA"/>
    <property type="match status" value="1"/>
</dbReference>
<comment type="caution">
    <text evidence="6">The sequence shown here is derived from an EMBL/GenBank/DDBJ whole genome shotgun (WGS) entry which is preliminary data.</text>
</comment>
<comment type="similarity">
    <text evidence="4">Belongs to the LptA family.</text>
</comment>
<evidence type="ECO:0000259" key="5">
    <source>
        <dbReference type="Pfam" id="PF03968"/>
    </source>
</evidence>
<sequence length="179" mass="19664" precursor="true">MNRKIRNTLIISTLLSISVPAMALKDDTQQKIVVNSEKQSLDLEKNITTFTTNVVIKQGSIDIRADKVVVTRPGGDSNKTVIEAFGNPVTFYQLQDDGKPIKGHGDKMTYEMNKELVTLTGKAYLEQLDSNISGDKITYQVPTQQMEAFSTKGKQVTTVLLPSQLQEKGTGTGTNNKGK</sequence>
<dbReference type="PANTHER" id="PTHR36504">
    <property type="entry name" value="LIPOPOLYSACCHARIDE EXPORT SYSTEM PROTEIN LPTA"/>
    <property type="match status" value="1"/>
</dbReference>
<dbReference type="GO" id="GO:0009279">
    <property type="term" value="C:cell outer membrane"/>
    <property type="evidence" value="ECO:0007669"/>
    <property type="project" value="TreeGrafter"/>
</dbReference>
<accession>A0AAJ3LUP6</accession>
<dbReference type="AlphaFoldDB" id="A0AAJ3LUP6"/>
<dbReference type="RefSeq" id="WP_064718873.1">
    <property type="nucleotide sequence ID" value="NZ_LXEV01000014.1"/>
</dbReference>
<evidence type="ECO:0000256" key="1">
    <source>
        <dbReference type="ARBA" id="ARBA00022448"/>
    </source>
</evidence>
<proteinExistence type="inferred from homology"/>
<protein>
    <recommendedName>
        <fullName evidence="4">Lipopolysaccharide export system protein LptA</fullName>
    </recommendedName>
</protein>
<feature type="signal peptide" evidence="4">
    <location>
        <begin position="1"/>
        <end position="23"/>
    </location>
</feature>
<evidence type="ECO:0000313" key="6">
    <source>
        <dbReference type="EMBL" id="OAT48938.1"/>
    </source>
</evidence>
<dbReference type="PANTHER" id="PTHR36504:SF1">
    <property type="entry name" value="LIPOPOLYSACCHARIDE EXPORT SYSTEM PROTEIN LPTA"/>
    <property type="match status" value="1"/>
</dbReference>
<dbReference type="GO" id="GO:0030288">
    <property type="term" value="C:outer membrane-bounded periplasmic space"/>
    <property type="evidence" value="ECO:0007669"/>
    <property type="project" value="TreeGrafter"/>
</dbReference>
<dbReference type="EMBL" id="LXEV01000014">
    <property type="protein sequence ID" value="OAT48938.1"/>
    <property type="molecule type" value="Genomic_DNA"/>
</dbReference>
<evidence type="ECO:0000256" key="3">
    <source>
        <dbReference type="ARBA" id="ARBA00022764"/>
    </source>
</evidence>
<evidence type="ECO:0000313" key="7">
    <source>
        <dbReference type="Proteomes" id="UP000078250"/>
    </source>
</evidence>
<dbReference type="GO" id="GO:0017089">
    <property type="term" value="F:glycolipid transfer activity"/>
    <property type="evidence" value="ECO:0007669"/>
    <property type="project" value="TreeGrafter"/>
</dbReference>
<dbReference type="Proteomes" id="UP000078250">
    <property type="component" value="Unassembled WGS sequence"/>
</dbReference>
<keyword evidence="1 4" id="KW-0813">Transport</keyword>
<dbReference type="NCBIfam" id="TIGR03002">
    <property type="entry name" value="outer_YhbN_LptA"/>
    <property type="match status" value="1"/>
</dbReference>
<dbReference type="InterPro" id="IPR005653">
    <property type="entry name" value="OstA-like_N"/>
</dbReference>
<organism evidence="6 7">
    <name type="scientific">Proteus hauseri ATCC 700826</name>
    <dbReference type="NCBI Taxonomy" id="1354271"/>
    <lineage>
        <taxon>Bacteria</taxon>
        <taxon>Pseudomonadati</taxon>
        <taxon>Pseudomonadota</taxon>
        <taxon>Gammaproteobacteria</taxon>
        <taxon>Enterobacterales</taxon>
        <taxon>Morganellaceae</taxon>
        <taxon>Proteus</taxon>
    </lineage>
</organism>
<keyword evidence="7" id="KW-1185">Reference proteome</keyword>
<reference evidence="6 7" key="1">
    <citation type="submission" date="2016-04" db="EMBL/GenBank/DDBJ databases">
        <title>ATOL: Assembling a taxonomically balanced genome-scale reconstruction of the evolutionary history of the Enterobacteriaceae.</title>
        <authorList>
            <person name="Plunkett G.III."/>
            <person name="Neeno-Eckwall E.C."/>
            <person name="Glasner J.D."/>
            <person name="Perna N.T."/>
        </authorList>
    </citation>
    <scope>NUCLEOTIDE SEQUENCE [LARGE SCALE GENOMIC DNA]</scope>
    <source>
        <strain evidence="6 7">ATCC 700826</strain>
    </source>
</reference>
<dbReference type="InterPro" id="IPR014340">
    <property type="entry name" value="LptA"/>
</dbReference>
<evidence type="ECO:0000256" key="4">
    <source>
        <dbReference type="HAMAP-Rule" id="MF_01914"/>
    </source>
</evidence>
<dbReference type="GO" id="GO:0015920">
    <property type="term" value="P:lipopolysaccharide transport"/>
    <property type="evidence" value="ECO:0007669"/>
    <property type="project" value="UniProtKB-UniRule"/>
</dbReference>
<dbReference type="GO" id="GO:0001530">
    <property type="term" value="F:lipopolysaccharide binding"/>
    <property type="evidence" value="ECO:0007669"/>
    <property type="project" value="InterPro"/>
</dbReference>
<evidence type="ECO:0000256" key="2">
    <source>
        <dbReference type="ARBA" id="ARBA00022729"/>
    </source>
</evidence>
<feature type="chain" id="PRO_5042301373" description="Lipopolysaccharide export system protein LptA" evidence="4">
    <location>
        <begin position="24"/>
        <end position="179"/>
    </location>
</feature>
<dbReference type="Pfam" id="PF03968">
    <property type="entry name" value="LptD_N"/>
    <property type="match status" value="1"/>
</dbReference>
<dbReference type="GO" id="GO:0043165">
    <property type="term" value="P:Gram-negative-bacterium-type cell outer membrane assembly"/>
    <property type="evidence" value="ECO:0007669"/>
    <property type="project" value="UniProtKB-UniRule"/>
</dbReference>
<comment type="function">
    <text evidence="4">Involved in the assembly of lipopolysaccharide (LPS). Required for the translocation of LPS from the inner membrane to the outer membrane. May form a bridge between the inner membrane and the outer membrane, via interactions with LptC and LptD, thereby facilitating LPS transfer across the periplasm.</text>
</comment>
<gene>
    <name evidence="4" type="primary">lptA</name>
    <name evidence="6" type="ORF">M997_0860</name>
</gene>
<keyword evidence="3 4" id="KW-0574">Periplasm</keyword>
<keyword evidence="2 4" id="KW-0732">Signal</keyword>
<comment type="subunit">
    <text evidence="4">Component of the lipopolysaccharide transport and assembly complex.</text>
</comment>
<feature type="domain" description="Organic solvent tolerance-like N-terminal" evidence="5">
    <location>
        <begin position="34"/>
        <end position="144"/>
    </location>
</feature>
<dbReference type="InterPro" id="IPR052037">
    <property type="entry name" value="LPS_export_LptA"/>
</dbReference>